<organism evidence="1">
    <name type="scientific">Anguilla anguilla</name>
    <name type="common">European freshwater eel</name>
    <name type="synonym">Muraena anguilla</name>
    <dbReference type="NCBI Taxonomy" id="7936"/>
    <lineage>
        <taxon>Eukaryota</taxon>
        <taxon>Metazoa</taxon>
        <taxon>Chordata</taxon>
        <taxon>Craniata</taxon>
        <taxon>Vertebrata</taxon>
        <taxon>Euteleostomi</taxon>
        <taxon>Actinopterygii</taxon>
        <taxon>Neopterygii</taxon>
        <taxon>Teleostei</taxon>
        <taxon>Anguilliformes</taxon>
        <taxon>Anguillidae</taxon>
        <taxon>Anguilla</taxon>
    </lineage>
</organism>
<reference evidence="1" key="2">
    <citation type="journal article" date="2015" name="Fish Shellfish Immunol.">
        <title>Early steps in the European eel (Anguilla anguilla)-Vibrio vulnificus interaction in the gills: Role of the RtxA13 toxin.</title>
        <authorList>
            <person name="Callol A."/>
            <person name="Pajuelo D."/>
            <person name="Ebbesson L."/>
            <person name="Teles M."/>
            <person name="MacKenzie S."/>
            <person name="Amaro C."/>
        </authorList>
    </citation>
    <scope>NUCLEOTIDE SEQUENCE</scope>
</reference>
<sequence>MGHEIQGIHFTSLLRYIHIEETLLVDIGSVFKHLLRHRLILNYFDDCTCFSLL</sequence>
<proteinExistence type="predicted"/>
<reference evidence="1" key="1">
    <citation type="submission" date="2014-11" db="EMBL/GenBank/DDBJ databases">
        <authorList>
            <person name="Amaro Gonzalez C."/>
        </authorList>
    </citation>
    <scope>NUCLEOTIDE SEQUENCE</scope>
</reference>
<dbReference type="AlphaFoldDB" id="A0A0E9X563"/>
<accession>A0A0E9X563</accession>
<dbReference type="EMBL" id="GBXM01010853">
    <property type="protein sequence ID" value="JAH97724.1"/>
    <property type="molecule type" value="Transcribed_RNA"/>
</dbReference>
<evidence type="ECO:0000313" key="1">
    <source>
        <dbReference type="EMBL" id="JAH97724.1"/>
    </source>
</evidence>
<protein>
    <submittedName>
        <fullName evidence="1">Uncharacterized protein</fullName>
    </submittedName>
</protein>
<name>A0A0E9X563_ANGAN</name>